<evidence type="ECO:0000256" key="4">
    <source>
        <dbReference type="ARBA" id="ARBA00022723"/>
    </source>
</evidence>
<dbReference type="GO" id="GO:0008395">
    <property type="term" value="F:steroid hydroxylase activity"/>
    <property type="evidence" value="ECO:0007669"/>
    <property type="project" value="TreeGrafter"/>
</dbReference>
<dbReference type="SUPFAM" id="SSF48264">
    <property type="entry name" value="Cytochrome P450"/>
    <property type="match status" value="1"/>
</dbReference>
<keyword evidence="7 10" id="KW-0503">Monooxygenase</keyword>
<comment type="function">
    <text evidence="8">Cytochromes P450 are a group of heme-thiolate monooxygenases. They oxidize a variety of structurally unrelated compounds, including steroids, fatty acids, and xenobiotics.</text>
</comment>
<gene>
    <name evidence="11" type="ORF">MSPICULIGERA_LOCUS5103</name>
</gene>
<dbReference type="InterPro" id="IPR001128">
    <property type="entry name" value="Cyt_P450"/>
</dbReference>
<keyword evidence="12" id="KW-1185">Reference proteome</keyword>
<evidence type="ECO:0000256" key="6">
    <source>
        <dbReference type="ARBA" id="ARBA00023004"/>
    </source>
</evidence>
<evidence type="ECO:0008006" key="13">
    <source>
        <dbReference type="Google" id="ProtNLM"/>
    </source>
</evidence>
<dbReference type="PANTHER" id="PTHR24302:SF15">
    <property type="entry name" value="FATTY-ACID PEROXYGENASE"/>
    <property type="match status" value="1"/>
</dbReference>
<evidence type="ECO:0000256" key="1">
    <source>
        <dbReference type="ARBA" id="ARBA00001971"/>
    </source>
</evidence>
<evidence type="ECO:0000256" key="3">
    <source>
        <dbReference type="ARBA" id="ARBA00022617"/>
    </source>
</evidence>
<name>A0AA36CEB3_9BILA</name>
<feature type="binding site" description="axial binding residue" evidence="9">
    <location>
        <position position="462"/>
    </location>
    <ligand>
        <name>heme</name>
        <dbReference type="ChEBI" id="CHEBI:30413"/>
    </ligand>
    <ligandPart>
        <name>Fe</name>
        <dbReference type="ChEBI" id="CHEBI:18248"/>
    </ligandPart>
</feature>
<comment type="cofactor">
    <cofactor evidence="1 9">
        <name>heme</name>
        <dbReference type="ChEBI" id="CHEBI:30413"/>
    </cofactor>
</comment>
<protein>
    <recommendedName>
        <fullName evidence="13">Cytochrome P450</fullName>
    </recommendedName>
</protein>
<dbReference type="GO" id="GO:0016705">
    <property type="term" value="F:oxidoreductase activity, acting on paired donors, with incorporation or reduction of molecular oxygen"/>
    <property type="evidence" value="ECO:0007669"/>
    <property type="project" value="InterPro"/>
</dbReference>
<evidence type="ECO:0000256" key="2">
    <source>
        <dbReference type="ARBA" id="ARBA00010617"/>
    </source>
</evidence>
<dbReference type="FunFam" id="1.10.630.10:FF:000182">
    <property type="entry name" value="Cytochrome P450 3A4"/>
    <property type="match status" value="1"/>
</dbReference>
<evidence type="ECO:0000256" key="7">
    <source>
        <dbReference type="ARBA" id="ARBA00023033"/>
    </source>
</evidence>
<dbReference type="EMBL" id="CATQJA010001262">
    <property type="protein sequence ID" value="CAJ0566504.1"/>
    <property type="molecule type" value="Genomic_DNA"/>
</dbReference>
<dbReference type="InterPro" id="IPR017972">
    <property type="entry name" value="Cyt_P450_CS"/>
</dbReference>
<evidence type="ECO:0000313" key="12">
    <source>
        <dbReference type="Proteomes" id="UP001177023"/>
    </source>
</evidence>
<dbReference type="InterPro" id="IPR002401">
    <property type="entry name" value="Cyt_P450_E_grp-I"/>
</dbReference>
<evidence type="ECO:0000256" key="10">
    <source>
        <dbReference type="RuleBase" id="RU000461"/>
    </source>
</evidence>
<dbReference type="Pfam" id="PF00067">
    <property type="entry name" value="p450"/>
    <property type="match status" value="1"/>
</dbReference>
<keyword evidence="6 9" id="KW-0408">Iron</keyword>
<keyword evidence="4 9" id="KW-0479">Metal-binding</keyword>
<accession>A0AA36CEB3</accession>
<evidence type="ECO:0000256" key="9">
    <source>
        <dbReference type="PIRSR" id="PIRSR602401-1"/>
    </source>
</evidence>
<dbReference type="PROSITE" id="PS00086">
    <property type="entry name" value="CYTOCHROME_P450"/>
    <property type="match status" value="1"/>
</dbReference>
<dbReference type="InterPro" id="IPR036396">
    <property type="entry name" value="Cyt_P450_sf"/>
</dbReference>
<comment type="caution">
    <text evidence="11">The sequence shown here is derived from an EMBL/GenBank/DDBJ whole genome shotgun (WGS) entry which is preliminary data.</text>
</comment>
<dbReference type="Gene3D" id="1.10.630.10">
    <property type="entry name" value="Cytochrome P450"/>
    <property type="match status" value="1"/>
</dbReference>
<evidence type="ECO:0000313" key="11">
    <source>
        <dbReference type="EMBL" id="CAJ0566504.1"/>
    </source>
</evidence>
<dbReference type="InterPro" id="IPR050705">
    <property type="entry name" value="Cytochrome_P450_3A"/>
</dbReference>
<feature type="non-terminal residue" evidence="11">
    <location>
        <position position="517"/>
    </location>
</feature>
<dbReference type="PRINTS" id="PR00463">
    <property type="entry name" value="EP450I"/>
</dbReference>
<proteinExistence type="inferred from homology"/>
<dbReference type="GO" id="GO:0005506">
    <property type="term" value="F:iron ion binding"/>
    <property type="evidence" value="ECO:0007669"/>
    <property type="project" value="InterPro"/>
</dbReference>
<evidence type="ECO:0000256" key="8">
    <source>
        <dbReference type="ARBA" id="ARBA00043906"/>
    </source>
</evidence>
<reference evidence="11" key="1">
    <citation type="submission" date="2023-06" db="EMBL/GenBank/DDBJ databases">
        <authorList>
            <person name="Delattre M."/>
        </authorList>
    </citation>
    <scope>NUCLEOTIDE SEQUENCE</scope>
    <source>
        <strain evidence="11">AF72</strain>
    </source>
</reference>
<organism evidence="11 12">
    <name type="scientific">Mesorhabditis spiculigera</name>
    <dbReference type="NCBI Taxonomy" id="96644"/>
    <lineage>
        <taxon>Eukaryota</taxon>
        <taxon>Metazoa</taxon>
        <taxon>Ecdysozoa</taxon>
        <taxon>Nematoda</taxon>
        <taxon>Chromadorea</taxon>
        <taxon>Rhabditida</taxon>
        <taxon>Rhabditina</taxon>
        <taxon>Rhabditomorpha</taxon>
        <taxon>Rhabditoidea</taxon>
        <taxon>Rhabditidae</taxon>
        <taxon>Mesorhabditinae</taxon>
        <taxon>Mesorhabditis</taxon>
    </lineage>
</organism>
<dbReference type="PANTHER" id="PTHR24302">
    <property type="entry name" value="CYTOCHROME P450 FAMILY 3"/>
    <property type="match status" value="1"/>
</dbReference>
<sequence>MFGLLILLLTGLAVYYLIFATIRKNFWKSRKVPGPPGSLIAGNFFELFDQHKPWAVEIMKYTKKYGRVWGYMEGVMPALVIADPKIAHEVYTTRYEEFQSRKGNQLLRKTRMQPEMNLLDARGARWKRLRTIANPQFSSNSLKRLLKSVSSCSDILVQFLEKEVDKPSINIHRFYQEFSMDVINRIALGDQTSSQWQNDWVDGLKLVFEHDNREPFMFAALAFPSLRPMVRVLNYLKMAATHSKLARLVGKVFASVQRRRDAREKHEQTPDDFLNMFLDLEDPHFSLDYDQAHDRAAERDMKAPPLQKVMTEKEILGSVLLFLFAGFDTTANSLGYVTHHLARHRDVQQRLREDIQDTVVEGEDLTFEHLAEMKYLDCVVKESLRLHPTATKVSARIAERETELAGIHLPKGTMIQIDCYSMQRDPTIWGDDAEEFNPERWYSVTPEQQQAYVPFGAGPRMCVGQRLGLNEVKLALAKVLLNFDIFLPEDGPQTFDIIGAVTVAPVSINVKVKKLKA</sequence>
<dbReference type="Proteomes" id="UP001177023">
    <property type="component" value="Unassembled WGS sequence"/>
</dbReference>
<dbReference type="GO" id="GO:0020037">
    <property type="term" value="F:heme binding"/>
    <property type="evidence" value="ECO:0007669"/>
    <property type="project" value="InterPro"/>
</dbReference>
<keyword evidence="5 10" id="KW-0560">Oxidoreductase</keyword>
<evidence type="ECO:0000256" key="5">
    <source>
        <dbReference type="ARBA" id="ARBA00023002"/>
    </source>
</evidence>
<dbReference type="AlphaFoldDB" id="A0AA36CEB3"/>
<dbReference type="PRINTS" id="PR00385">
    <property type="entry name" value="P450"/>
</dbReference>
<comment type="similarity">
    <text evidence="2 10">Belongs to the cytochrome P450 family.</text>
</comment>
<keyword evidence="3 9" id="KW-0349">Heme</keyword>